<evidence type="ECO:0000313" key="1">
    <source>
        <dbReference type="EMBL" id="KAK9843891.1"/>
    </source>
</evidence>
<organism evidence="1 2">
    <name type="scientific">Apatococcus fuscideae</name>
    <dbReference type="NCBI Taxonomy" id="2026836"/>
    <lineage>
        <taxon>Eukaryota</taxon>
        <taxon>Viridiplantae</taxon>
        <taxon>Chlorophyta</taxon>
        <taxon>core chlorophytes</taxon>
        <taxon>Trebouxiophyceae</taxon>
        <taxon>Chlorellales</taxon>
        <taxon>Chlorellaceae</taxon>
        <taxon>Apatococcus</taxon>
    </lineage>
</organism>
<comment type="caution">
    <text evidence="1">The sequence shown here is derived from an EMBL/GenBank/DDBJ whole genome shotgun (WGS) entry which is preliminary data.</text>
</comment>
<protein>
    <submittedName>
        <fullName evidence="1">Uncharacterized protein</fullName>
    </submittedName>
</protein>
<evidence type="ECO:0000313" key="2">
    <source>
        <dbReference type="Proteomes" id="UP001485043"/>
    </source>
</evidence>
<dbReference type="Proteomes" id="UP001485043">
    <property type="component" value="Unassembled WGS sequence"/>
</dbReference>
<reference evidence="1 2" key="1">
    <citation type="journal article" date="2024" name="Nat. Commun.">
        <title>Phylogenomics reveals the evolutionary origins of lichenization in chlorophyte algae.</title>
        <authorList>
            <person name="Puginier C."/>
            <person name="Libourel C."/>
            <person name="Otte J."/>
            <person name="Skaloud P."/>
            <person name="Haon M."/>
            <person name="Grisel S."/>
            <person name="Petersen M."/>
            <person name="Berrin J.G."/>
            <person name="Delaux P.M."/>
            <person name="Dal Grande F."/>
            <person name="Keller J."/>
        </authorList>
    </citation>
    <scope>NUCLEOTIDE SEQUENCE [LARGE SCALE GENOMIC DNA]</scope>
    <source>
        <strain evidence="1 2">SAG 2523</strain>
    </source>
</reference>
<dbReference type="AlphaFoldDB" id="A0AAW1SE27"/>
<keyword evidence="2" id="KW-1185">Reference proteome</keyword>
<accession>A0AAW1SE27</accession>
<gene>
    <name evidence="1" type="ORF">WJX84_008050</name>
</gene>
<name>A0AAW1SE27_9CHLO</name>
<proteinExistence type="predicted"/>
<dbReference type="EMBL" id="JALJOV010001665">
    <property type="protein sequence ID" value="KAK9843891.1"/>
    <property type="molecule type" value="Genomic_DNA"/>
</dbReference>
<sequence>MGGGFSTRRPGPAQSIWRREMWGIRCLAPEPPPAGQPSKGLASLTLPSLCTASSYSASLIASLKGLWTASPVGLHKGGIHHGSWWRQAFARIWPGFAEGQQQTG</sequence>